<dbReference type="STRING" id="645134.A0A0L0HVI9"/>
<keyword evidence="3" id="KW-0732">Signal</keyword>
<dbReference type="Gene3D" id="3.30.379.10">
    <property type="entry name" value="Chitobiase/beta-hexosaminidase domain 2-like"/>
    <property type="match status" value="1"/>
</dbReference>
<evidence type="ECO:0000313" key="12">
    <source>
        <dbReference type="EMBL" id="KND05087.1"/>
    </source>
</evidence>
<dbReference type="InterPro" id="IPR017853">
    <property type="entry name" value="GH"/>
</dbReference>
<protein>
    <recommendedName>
        <fullName evidence="7">Beta-hexosaminidase</fullName>
        <ecNumber evidence="7">3.2.1.52</ecNumber>
    </recommendedName>
</protein>
<dbReference type="Gene3D" id="3.20.20.80">
    <property type="entry name" value="Glycosidases"/>
    <property type="match status" value="1"/>
</dbReference>
<comment type="similarity">
    <text evidence="2 7">Belongs to the glycosyl hydrolase 20 family.</text>
</comment>
<comment type="catalytic activity">
    <reaction evidence="1 7">
        <text>Hydrolysis of terminal non-reducing N-acetyl-D-hexosamine residues in N-acetyl-beta-D-hexosaminides.</text>
        <dbReference type="EC" id="3.2.1.52"/>
    </reaction>
</comment>
<dbReference type="GeneID" id="27691998"/>
<dbReference type="eggNOG" id="KOG2499">
    <property type="taxonomic scope" value="Eukaryota"/>
</dbReference>
<dbReference type="InterPro" id="IPR029019">
    <property type="entry name" value="HEX_eukaryotic_N"/>
</dbReference>
<dbReference type="RefSeq" id="XP_016613126.1">
    <property type="nucleotide sequence ID" value="XM_016757017.1"/>
</dbReference>
<dbReference type="InterPro" id="IPR029018">
    <property type="entry name" value="Hex-like_dom2"/>
</dbReference>
<name>A0A0L0HVI9_SPIPD</name>
<reference evidence="12 13" key="1">
    <citation type="submission" date="2009-08" db="EMBL/GenBank/DDBJ databases">
        <title>The Genome Sequence of Spizellomyces punctatus strain DAOM BR117.</title>
        <authorList>
            <consortium name="The Broad Institute Genome Sequencing Platform"/>
            <person name="Russ C."/>
            <person name="Cuomo C."/>
            <person name="Shea T."/>
            <person name="Young S.K."/>
            <person name="Zeng Q."/>
            <person name="Koehrsen M."/>
            <person name="Haas B."/>
            <person name="Borodovsky M."/>
            <person name="Guigo R."/>
            <person name="Alvarado L."/>
            <person name="Berlin A."/>
            <person name="Bochicchio J."/>
            <person name="Borenstein D."/>
            <person name="Chapman S."/>
            <person name="Chen Z."/>
            <person name="Engels R."/>
            <person name="Freedman E."/>
            <person name="Gellesch M."/>
            <person name="Goldberg J."/>
            <person name="Griggs A."/>
            <person name="Gujja S."/>
            <person name="Heiman D."/>
            <person name="Hepburn T."/>
            <person name="Howarth C."/>
            <person name="Jen D."/>
            <person name="Larson L."/>
            <person name="Lewis B."/>
            <person name="Mehta T."/>
            <person name="Park D."/>
            <person name="Pearson M."/>
            <person name="Roberts A."/>
            <person name="Saif S."/>
            <person name="Shenoy N."/>
            <person name="Sisk P."/>
            <person name="Stolte C."/>
            <person name="Sykes S."/>
            <person name="Thomson T."/>
            <person name="Walk T."/>
            <person name="White J."/>
            <person name="Yandava C."/>
            <person name="Burger G."/>
            <person name="Gray M.W."/>
            <person name="Holland P.W.H."/>
            <person name="King N."/>
            <person name="Lang F.B.F."/>
            <person name="Roger A.J."/>
            <person name="Ruiz-Trillo I."/>
            <person name="Lander E."/>
            <person name="Nusbaum C."/>
        </authorList>
    </citation>
    <scope>NUCLEOTIDE SEQUENCE [LARGE SCALE GENOMIC DNA]</scope>
    <source>
        <strain evidence="12 13">DAOM BR117</strain>
    </source>
</reference>
<dbReference type="InterPro" id="IPR025705">
    <property type="entry name" value="Beta_hexosaminidase_sua/sub"/>
</dbReference>
<feature type="domain" description="Glycoside hydrolase family 20 catalytic" evidence="10">
    <location>
        <begin position="216"/>
        <end position="535"/>
    </location>
</feature>
<evidence type="ECO:0000256" key="2">
    <source>
        <dbReference type="ARBA" id="ARBA00006285"/>
    </source>
</evidence>
<dbReference type="Pfam" id="PF00728">
    <property type="entry name" value="Glyco_hydro_20"/>
    <property type="match status" value="1"/>
</dbReference>
<keyword evidence="9" id="KW-0812">Transmembrane</keyword>
<proteinExistence type="inferred from homology"/>
<dbReference type="GO" id="GO:0005975">
    <property type="term" value="P:carbohydrate metabolic process"/>
    <property type="evidence" value="ECO:0007669"/>
    <property type="project" value="InterPro"/>
</dbReference>
<dbReference type="Pfam" id="PF14845">
    <property type="entry name" value="Glycohydro_20b2"/>
    <property type="match status" value="1"/>
</dbReference>
<dbReference type="PIRSF" id="PIRSF001093">
    <property type="entry name" value="B-hxosamndse_ab_euk"/>
    <property type="match status" value="1"/>
</dbReference>
<keyword evidence="9" id="KW-0472">Membrane</keyword>
<evidence type="ECO:0000256" key="9">
    <source>
        <dbReference type="SAM" id="Phobius"/>
    </source>
</evidence>
<accession>A0A0L0HVI9</accession>
<feature type="domain" description="Beta-hexosaminidase eukaryotic type N-terminal" evidence="11">
    <location>
        <begin position="124"/>
        <end position="185"/>
    </location>
</feature>
<dbReference type="GO" id="GO:0016020">
    <property type="term" value="C:membrane"/>
    <property type="evidence" value="ECO:0007669"/>
    <property type="project" value="TreeGrafter"/>
</dbReference>
<evidence type="ECO:0000256" key="8">
    <source>
        <dbReference type="PIRSR" id="PIRSR001093-1"/>
    </source>
</evidence>
<dbReference type="InParanoid" id="A0A0L0HVI9"/>
<sequence length="569" mass="62374">MLSSIRQQFRTLGKRVNALPPRTRLYLHISFIICIVLIVLAIILAVVLSKRNKGGDDNVYVTGIWPAARNGKVESGPGIAFDYLELSVPPAVYSASPCAGALLDGALTRLATRITNLTGTNIREPSRKTSVLTLSIVINNPQSCDWTLSTDESYSINVNNVTRQASITSQTVLGTLRGFTTLTQLTTSCPPATPTSPKPTNTVCVPALDLSDSPSYPHRGLLLDTGRMFIPVAQILRHLDAMELVKLNTFHWHIIDAQSVPIAFDRMADGTGAFNGTDGKPLIYSEADIKQIVQTAYERGIRVVPEFDFPGHADVWARAYPEIMTCNPDPTGRKPSGQLNPFAPQTYTTLSSFFERIAPLFTYTDTIHLGMDEVHCECWGDAPGAPKPYDCKSAYSKIGGFLQSKAKSYAKNTMVWADPVVDYSLQGTDAVPKQTIVQVWKEEGDVKKVLDAGQDLRVVVSLMTPWYFDCGKYCNKTSPLTPMYMIANAKFPTDSRVIGGEAVLFSEDIATGSPSVVEQIIWPRAAAVGESLWSNPRKDQLVTYERVQRVRALLDCAGIVSATADEVWT</sequence>
<dbReference type="Proteomes" id="UP000053201">
    <property type="component" value="Unassembled WGS sequence"/>
</dbReference>
<evidence type="ECO:0000256" key="6">
    <source>
        <dbReference type="ARBA" id="ARBA00023295"/>
    </source>
</evidence>
<keyword evidence="6 7" id="KW-0326">Glycosidase</keyword>
<keyword evidence="4 7" id="KW-0378">Hydrolase</keyword>
<dbReference type="InterPro" id="IPR015883">
    <property type="entry name" value="Glyco_hydro_20_cat"/>
</dbReference>
<keyword evidence="9" id="KW-1133">Transmembrane helix</keyword>
<dbReference type="EC" id="3.2.1.52" evidence="7"/>
<dbReference type="GO" id="GO:0030203">
    <property type="term" value="P:glycosaminoglycan metabolic process"/>
    <property type="evidence" value="ECO:0007669"/>
    <property type="project" value="TreeGrafter"/>
</dbReference>
<keyword evidence="13" id="KW-1185">Reference proteome</keyword>
<dbReference type="PRINTS" id="PR00738">
    <property type="entry name" value="GLHYDRLASE20"/>
</dbReference>
<dbReference type="VEuPathDB" id="FungiDB:SPPG_08873"/>
<dbReference type="SUPFAM" id="SSF55545">
    <property type="entry name" value="beta-N-acetylhexosaminidase-like domain"/>
    <property type="match status" value="1"/>
</dbReference>
<dbReference type="PANTHER" id="PTHR22600:SF26">
    <property type="entry name" value="BETA-N-ACETYLHEXOSAMINIDASE"/>
    <property type="match status" value="1"/>
</dbReference>
<dbReference type="GO" id="GO:0004563">
    <property type="term" value="F:beta-N-acetylhexosaminidase activity"/>
    <property type="evidence" value="ECO:0007669"/>
    <property type="project" value="UniProtKB-EC"/>
</dbReference>
<evidence type="ECO:0000256" key="5">
    <source>
        <dbReference type="ARBA" id="ARBA00023180"/>
    </source>
</evidence>
<evidence type="ECO:0000256" key="1">
    <source>
        <dbReference type="ARBA" id="ARBA00001231"/>
    </source>
</evidence>
<keyword evidence="5" id="KW-0325">Glycoprotein</keyword>
<organism evidence="12 13">
    <name type="scientific">Spizellomyces punctatus (strain DAOM BR117)</name>
    <dbReference type="NCBI Taxonomy" id="645134"/>
    <lineage>
        <taxon>Eukaryota</taxon>
        <taxon>Fungi</taxon>
        <taxon>Fungi incertae sedis</taxon>
        <taxon>Chytridiomycota</taxon>
        <taxon>Chytridiomycota incertae sedis</taxon>
        <taxon>Chytridiomycetes</taxon>
        <taxon>Spizellomycetales</taxon>
        <taxon>Spizellomycetaceae</taxon>
        <taxon>Spizellomyces</taxon>
    </lineage>
</organism>
<evidence type="ECO:0000256" key="7">
    <source>
        <dbReference type="PIRNR" id="PIRNR001093"/>
    </source>
</evidence>
<evidence type="ECO:0000256" key="3">
    <source>
        <dbReference type="ARBA" id="ARBA00022729"/>
    </source>
</evidence>
<dbReference type="OMA" id="HATDTQS"/>
<feature type="active site" description="Proton donor" evidence="8">
    <location>
        <position position="373"/>
    </location>
</feature>
<gene>
    <name evidence="12" type="ORF">SPPG_08873</name>
</gene>
<evidence type="ECO:0000259" key="11">
    <source>
        <dbReference type="Pfam" id="PF14845"/>
    </source>
</evidence>
<feature type="transmembrane region" description="Helical" evidence="9">
    <location>
        <begin position="25"/>
        <end position="48"/>
    </location>
</feature>
<dbReference type="PANTHER" id="PTHR22600">
    <property type="entry name" value="BETA-HEXOSAMINIDASE"/>
    <property type="match status" value="1"/>
</dbReference>
<dbReference type="SUPFAM" id="SSF51445">
    <property type="entry name" value="(Trans)glycosidases"/>
    <property type="match status" value="1"/>
</dbReference>
<dbReference type="OrthoDB" id="428480at2759"/>
<evidence type="ECO:0000313" key="13">
    <source>
        <dbReference type="Proteomes" id="UP000053201"/>
    </source>
</evidence>
<evidence type="ECO:0000256" key="4">
    <source>
        <dbReference type="ARBA" id="ARBA00022801"/>
    </source>
</evidence>
<evidence type="ECO:0000259" key="10">
    <source>
        <dbReference type="Pfam" id="PF00728"/>
    </source>
</evidence>
<dbReference type="EMBL" id="KQ257450">
    <property type="protein sequence ID" value="KND05087.1"/>
    <property type="molecule type" value="Genomic_DNA"/>
</dbReference>
<dbReference type="AlphaFoldDB" id="A0A0L0HVI9"/>